<dbReference type="Proteomes" id="UP000573001">
    <property type="component" value="Unassembled WGS sequence"/>
</dbReference>
<feature type="domain" description="DUF7507" evidence="3">
    <location>
        <begin position="657"/>
        <end position="761"/>
    </location>
</feature>
<feature type="transmembrane region" description="Helical" evidence="2">
    <location>
        <begin position="1071"/>
        <end position="1090"/>
    </location>
</feature>
<gene>
    <name evidence="4" type="ORF">HP507_10740</name>
</gene>
<feature type="domain" description="DUF7507" evidence="3">
    <location>
        <begin position="329"/>
        <end position="416"/>
    </location>
</feature>
<evidence type="ECO:0000313" key="5">
    <source>
        <dbReference type="Proteomes" id="UP000573001"/>
    </source>
</evidence>
<feature type="domain" description="DUF7507" evidence="3">
    <location>
        <begin position="218"/>
        <end position="303"/>
    </location>
</feature>
<sequence length="1104" mass="112499">MITAGDTARWSATIGNSGNVRLRDIEIELSNDVDIACDPAMVDAGGEITCESEQTLTQADIDDGELEATLIGSARTPRDVAFELPDASASSKITAKAEGTTVTSATGSVPTAGSKVSVTTTLRNDGNVTLSDLVAMVGGRERACGADELAPGASTDCSFEHIVSQDEFDSGQIVFQSAATGTAPSGAAVTLAASQATVDFERQGAVSAVLSPVVDGEPGVGDEIGLALTITNDGNASVRALAVELDKQGLAAECDVPSLAPGASIECDVTSSYKVTQADVDAGSVGFTATVTGVDSAANAVSAEARATQGTEVQAPAVGVTLSPTLNVAGKTPAAGDEVALVLSVKNTGNVTLTEVAGAIADREGFLAECPTGPLAPGATVDCMLPPYELTQDDVDNGAIEFDADVTATGPKDQKVAGADSASVTVDRQHGVVAVATAALTNDDDAPKAGDKVSLDVAVRNSGNVTLRELAAEVGGRELDVECAEGVLAPGAEVTCAIADHVLTQAEIDAGEVGFEVTVTAAAPGGRTASASDDVSVELARVPAIEMSATSVLDANEHEVPLVGDTATVEMTIRNTGNVTVTGVRGQVADRDGLEVDCPSDELAPGEEVTCVVSEYTLTQGDVDAGGVRFDVTSAATGANRERVEATADTTLTIVRAPAIETTATAELDETAAEHTFAGDTATVRLTIENTGNVTVRDLAGSVEGRDGMVVTCATKSLAPGKSADCTLSKYVLTQGDIDAGKVDFAVTATAVGANGQSVTADAKTGAGIEQAPAVEAVVVAHLAESDSESESEHGAPRAGDRVAVSVRATNTGNVTLTNTRAEVIELADLSAECIAEGVAPGKSIECVVPEYVLTQGDIDHGQVTVAAVLDADGPGGDTVNDRDEVRVGLNAKSVLDVTSEPMVQDSEGDMVVLDGDRALRPGDKVWVRYSVANTGNLVVNAVQHMEDMPAVDVEQAILQPGERTTAMTTDAHTVTEAEAAEGTVVMLGQVKGQVARADGDSTSQGEATTGQTGAESESENTVTALDTETTEPVATTNKPVWVFSTEVRTTVKAEPAPIELAFTGSEITQVVLPAGIVLLLAGAVLLIWIQRRRKDDEQGRHRA</sequence>
<keyword evidence="2" id="KW-0472">Membrane</keyword>
<accession>A0ABX2M8B2</accession>
<dbReference type="RefSeq" id="WP_175351782.1">
    <property type="nucleotide sequence ID" value="NZ_BAAAWQ010000001.1"/>
</dbReference>
<dbReference type="InterPro" id="IPR055354">
    <property type="entry name" value="DUF7507"/>
</dbReference>
<proteinExistence type="predicted"/>
<evidence type="ECO:0000313" key="4">
    <source>
        <dbReference type="EMBL" id="NUU14307.1"/>
    </source>
</evidence>
<keyword evidence="2" id="KW-0812">Transmembrane</keyword>
<dbReference type="EMBL" id="JABMCE010000079">
    <property type="protein sequence ID" value="NUU14307.1"/>
    <property type="molecule type" value="Genomic_DNA"/>
</dbReference>
<evidence type="ECO:0000256" key="2">
    <source>
        <dbReference type="SAM" id="Phobius"/>
    </source>
</evidence>
<feature type="compositionally biased region" description="Polar residues" evidence="1">
    <location>
        <begin position="1001"/>
        <end position="1032"/>
    </location>
</feature>
<name>A0ABX2M8B2_9MICO</name>
<evidence type="ECO:0000259" key="3">
    <source>
        <dbReference type="Pfam" id="PF24346"/>
    </source>
</evidence>
<protein>
    <recommendedName>
        <fullName evidence="3">DUF7507 domain-containing protein</fullName>
    </recommendedName>
</protein>
<feature type="domain" description="DUF7507" evidence="3">
    <location>
        <begin position="794"/>
        <end position="882"/>
    </location>
</feature>
<feature type="domain" description="DUF7507" evidence="3">
    <location>
        <begin position="543"/>
        <end position="645"/>
    </location>
</feature>
<reference evidence="4 5" key="1">
    <citation type="submission" date="2020-05" db="EMBL/GenBank/DDBJ databases">
        <title>Genome Sequencing of Type Strains.</title>
        <authorList>
            <person name="Lemaire J.F."/>
            <person name="Inderbitzin P."/>
            <person name="Gregorio O.A."/>
            <person name="Collins S.B."/>
            <person name="Wespe N."/>
            <person name="Knight-Connoni V."/>
        </authorList>
    </citation>
    <scope>NUCLEOTIDE SEQUENCE [LARGE SCALE GENOMIC DNA]</scope>
    <source>
        <strain evidence="4 5">ATCC 19096</strain>
    </source>
</reference>
<evidence type="ECO:0000256" key="1">
    <source>
        <dbReference type="SAM" id="MobiDB-lite"/>
    </source>
</evidence>
<keyword evidence="2" id="KW-1133">Transmembrane helix</keyword>
<feature type="domain" description="DUF7507" evidence="3">
    <location>
        <begin position="105"/>
        <end position="190"/>
    </location>
</feature>
<feature type="domain" description="DUF7507" evidence="3">
    <location>
        <begin position="3"/>
        <end position="78"/>
    </location>
</feature>
<organism evidence="4 5">
    <name type="scientific">Curtobacterium pusillum</name>
    <dbReference type="NCBI Taxonomy" id="69373"/>
    <lineage>
        <taxon>Bacteria</taxon>
        <taxon>Bacillati</taxon>
        <taxon>Actinomycetota</taxon>
        <taxon>Actinomycetes</taxon>
        <taxon>Micrococcales</taxon>
        <taxon>Microbacteriaceae</taxon>
        <taxon>Curtobacterium</taxon>
    </lineage>
</organism>
<dbReference type="PANTHER" id="PTHR35902">
    <property type="entry name" value="S-LAYER DOMAIN-LIKE PROTEIN-RELATED"/>
    <property type="match status" value="1"/>
</dbReference>
<dbReference type="Pfam" id="PF24346">
    <property type="entry name" value="DUF7507"/>
    <property type="match status" value="8"/>
</dbReference>
<feature type="domain" description="DUF7507" evidence="3">
    <location>
        <begin position="444"/>
        <end position="530"/>
    </location>
</feature>
<keyword evidence="5" id="KW-1185">Reference proteome</keyword>
<feature type="region of interest" description="Disordered" evidence="1">
    <location>
        <begin position="996"/>
        <end position="1032"/>
    </location>
</feature>
<comment type="caution">
    <text evidence="4">The sequence shown here is derived from an EMBL/GenBank/DDBJ whole genome shotgun (WGS) entry which is preliminary data.</text>
</comment>